<dbReference type="EMBL" id="JAHRIQ010051333">
    <property type="protein sequence ID" value="MEQ2238292.1"/>
    <property type="molecule type" value="Genomic_DNA"/>
</dbReference>
<accession>A0ABV0TZD6</accession>
<comment type="caution">
    <text evidence="1">The sequence shown here is derived from an EMBL/GenBank/DDBJ whole genome shotgun (WGS) entry which is preliminary data.</text>
</comment>
<evidence type="ECO:0000313" key="2">
    <source>
        <dbReference type="Proteomes" id="UP001482620"/>
    </source>
</evidence>
<keyword evidence="2" id="KW-1185">Reference proteome</keyword>
<gene>
    <name evidence="1" type="ORF">ILYODFUR_031764</name>
</gene>
<organism evidence="1 2">
    <name type="scientific">Ilyodon furcidens</name>
    <name type="common">goldbreast splitfin</name>
    <dbReference type="NCBI Taxonomy" id="33524"/>
    <lineage>
        <taxon>Eukaryota</taxon>
        <taxon>Metazoa</taxon>
        <taxon>Chordata</taxon>
        <taxon>Craniata</taxon>
        <taxon>Vertebrata</taxon>
        <taxon>Euteleostomi</taxon>
        <taxon>Actinopterygii</taxon>
        <taxon>Neopterygii</taxon>
        <taxon>Teleostei</taxon>
        <taxon>Neoteleostei</taxon>
        <taxon>Acanthomorphata</taxon>
        <taxon>Ovalentaria</taxon>
        <taxon>Atherinomorphae</taxon>
        <taxon>Cyprinodontiformes</taxon>
        <taxon>Goodeidae</taxon>
        <taxon>Ilyodon</taxon>
    </lineage>
</organism>
<sequence>MPVRSNTFSEPKTYIFQGISTRGAWLFCLTTGDVTVHSKGFSPHRDNYDICKAAFCKQHIFKPISESTWRVSGTLHDSLNLVQGNSCQGGKIIPDRGCEKEVERERGAHTLQKLLTLFSMEEPLSMFILIQRDSYGYLQPAYACISPRLLEPAPFIILQQPCSNWAASPPAVTHRLLHIAPEEI</sequence>
<evidence type="ECO:0000313" key="1">
    <source>
        <dbReference type="EMBL" id="MEQ2238292.1"/>
    </source>
</evidence>
<dbReference type="Proteomes" id="UP001482620">
    <property type="component" value="Unassembled WGS sequence"/>
</dbReference>
<reference evidence="1 2" key="1">
    <citation type="submission" date="2021-06" db="EMBL/GenBank/DDBJ databases">
        <authorList>
            <person name="Palmer J.M."/>
        </authorList>
    </citation>
    <scope>NUCLEOTIDE SEQUENCE [LARGE SCALE GENOMIC DNA]</scope>
    <source>
        <strain evidence="2">if_2019</strain>
        <tissue evidence="1">Muscle</tissue>
    </source>
</reference>
<protein>
    <submittedName>
        <fullName evidence="1">Uncharacterized protein</fullName>
    </submittedName>
</protein>
<proteinExistence type="predicted"/>
<name>A0ABV0TZD6_9TELE</name>